<name>A0ABP8THX2_9ACTN</name>
<accession>A0ABP8THX2</accession>
<keyword evidence="3" id="KW-1185">Reference proteome</keyword>
<protein>
    <submittedName>
        <fullName evidence="2">Uncharacterized protein</fullName>
    </submittedName>
</protein>
<dbReference type="EMBL" id="BAABHJ010000005">
    <property type="protein sequence ID" value="GAA4606316.1"/>
    <property type="molecule type" value="Genomic_DNA"/>
</dbReference>
<evidence type="ECO:0000256" key="1">
    <source>
        <dbReference type="SAM" id="MobiDB-lite"/>
    </source>
</evidence>
<sequence length="105" mass="10479">MAGVATAACGYAWCSATMRSTDPPENRRIVDVSTAIQEEGVKMVEPELCTQVGGASSTTARPPPMATTSRPGGVSPAGGAGGPAPAAGPGRSRPACEYPGHRNAP</sequence>
<reference evidence="3" key="1">
    <citation type="journal article" date="2019" name="Int. J. Syst. Evol. Microbiol.">
        <title>The Global Catalogue of Microorganisms (GCM) 10K type strain sequencing project: providing services to taxonomists for standard genome sequencing and annotation.</title>
        <authorList>
            <consortium name="The Broad Institute Genomics Platform"/>
            <consortium name="The Broad Institute Genome Sequencing Center for Infectious Disease"/>
            <person name="Wu L."/>
            <person name="Ma J."/>
        </authorList>
    </citation>
    <scope>NUCLEOTIDE SEQUENCE [LARGE SCALE GENOMIC DNA]</scope>
    <source>
        <strain evidence="3">JCM 17938</strain>
    </source>
</reference>
<feature type="compositionally biased region" description="Low complexity" evidence="1">
    <location>
        <begin position="83"/>
        <end position="95"/>
    </location>
</feature>
<organism evidence="2 3">
    <name type="scientific">Actinoallomurus liliacearum</name>
    <dbReference type="NCBI Taxonomy" id="1080073"/>
    <lineage>
        <taxon>Bacteria</taxon>
        <taxon>Bacillati</taxon>
        <taxon>Actinomycetota</taxon>
        <taxon>Actinomycetes</taxon>
        <taxon>Streptosporangiales</taxon>
        <taxon>Thermomonosporaceae</taxon>
        <taxon>Actinoallomurus</taxon>
    </lineage>
</organism>
<evidence type="ECO:0000313" key="2">
    <source>
        <dbReference type="EMBL" id="GAA4606316.1"/>
    </source>
</evidence>
<dbReference type="Proteomes" id="UP001500212">
    <property type="component" value="Unassembled WGS sequence"/>
</dbReference>
<feature type="region of interest" description="Disordered" evidence="1">
    <location>
        <begin position="52"/>
        <end position="105"/>
    </location>
</feature>
<comment type="caution">
    <text evidence="2">The sequence shown here is derived from an EMBL/GenBank/DDBJ whole genome shotgun (WGS) entry which is preliminary data.</text>
</comment>
<gene>
    <name evidence="2" type="ORF">GCM10023195_22630</name>
</gene>
<proteinExistence type="predicted"/>
<evidence type="ECO:0000313" key="3">
    <source>
        <dbReference type="Proteomes" id="UP001500212"/>
    </source>
</evidence>